<proteinExistence type="predicted"/>
<dbReference type="InterPro" id="IPR038559">
    <property type="entry name" value="XkdN-like_sf"/>
</dbReference>
<accession>A0A8S5LEI5</accession>
<protein>
    <submittedName>
        <fullName evidence="1">Tail assembly chaperone protein</fullName>
    </submittedName>
</protein>
<evidence type="ECO:0000313" key="1">
    <source>
        <dbReference type="EMBL" id="DAD68376.1"/>
    </source>
</evidence>
<dbReference type="EMBL" id="BK014701">
    <property type="protein sequence ID" value="DAD68376.1"/>
    <property type="molecule type" value="Genomic_DNA"/>
</dbReference>
<dbReference type="Pfam" id="PF08890">
    <property type="entry name" value="Phage_TAC_5"/>
    <property type="match status" value="1"/>
</dbReference>
<dbReference type="Gene3D" id="3.30.2220.30">
    <property type="match status" value="1"/>
</dbReference>
<reference evidence="1" key="1">
    <citation type="journal article" date="2021" name="Proc. Natl. Acad. Sci. U.S.A.">
        <title>A Catalog of Tens of Thousands of Viruses from Human Metagenomes Reveals Hidden Associations with Chronic Diseases.</title>
        <authorList>
            <person name="Tisza M.J."/>
            <person name="Buck C.B."/>
        </authorList>
    </citation>
    <scope>NUCLEOTIDE SEQUENCE</scope>
    <source>
        <strain evidence="1">CtTic26</strain>
    </source>
</reference>
<name>A0A8S5LEI5_9CAUD</name>
<sequence>MKDLKFFLRQNATLPKNEEVEVTQRFKDENGNPIKFEIKPISNELDDELRKQNTRQVKRAKGVYVPELDNQGYLADMTIRAVVYPDLNDKELQDSWGVMDAKELINAMLLPGEYNVLLQAIQQLNGWDLSLDDIKEEAKN</sequence>
<organism evidence="1">
    <name type="scientific">Siphoviridae sp. ctTic26</name>
    <dbReference type="NCBI Taxonomy" id="2823583"/>
    <lineage>
        <taxon>Viruses</taxon>
        <taxon>Duplodnaviria</taxon>
        <taxon>Heunggongvirae</taxon>
        <taxon>Uroviricota</taxon>
        <taxon>Caudoviricetes</taxon>
    </lineage>
</organism>
<dbReference type="InterPro" id="IPR014986">
    <property type="entry name" value="XkdN-like"/>
</dbReference>